<keyword evidence="7" id="KW-0472">Membrane</keyword>
<dbReference type="OrthoDB" id="1470350at2759"/>
<evidence type="ECO:0000256" key="3">
    <source>
        <dbReference type="ARBA" id="ARBA00022723"/>
    </source>
</evidence>
<dbReference type="GO" id="GO:0005506">
    <property type="term" value="F:iron ion binding"/>
    <property type="evidence" value="ECO:0007669"/>
    <property type="project" value="InterPro"/>
</dbReference>
<dbReference type="SUPFAM" id="SSF48264">
    <property type="entry name" value="Cytochrome P450"/>
    <property type="match status" value="1"/>
</dbReference>
<gene>
    <name evidence="8" type="primary">Mo04423</name>
    <name evidence="8" type="ORF">E5Q_04423</name>
</gene>
<sequence length="560" mass="62888">MPDSRFAQFGIYASILLASYAFYKLYITPYYLSSIRHLPGPPRKSIILGNLPEIVAAEPGILQKEWLDKYGGYARYHFMFGVSRLLLSDVKAVNHILLSNPYSYPKPNALRGELAKILGKGLLFAEGDDHKRQRKIMTPAFTWPHVRELTPVFQAKARIMLSQWLDAVATEAESAEPKGYAIFDVSLGLNRCTLDVIGKAGLGYEFGSLENDDNALAKSFQSMTKSLGEPSVLSFAMMFVVRALPFLALIPNKRVEVMRESMRIRARESRKIFDEKKKVEQERMEKSDSSVKGARDLMSLLVRSNLDSSLKARDRMDDDEVMSQMTTFLLAGQETTSTAATWTLLRLAQNPEIQTRLRAEIVEAQAEAERQGLAEIEPETLEKLPYLDAICKEIMRFDSPVSGTIRGVAKEDHIPVSTPYRLPNGEMTDTIHVMPGQSIFMSIYTINRNETIWGPDASKFNPDRWFNLPESVADGTKGFLWAHQLSFLSGSRACIGWRFAVLELKAIISVAIQHCSFAERDEGGTEIYARSFLVSKPLVRGEAKAGTQLPLRVSRVQKAQ</sequence>
<dbReference type="InterPro" id="IPR001128">
    <property type="entry name" value="Cyt_P450"/>
</dbReference>
<evidence type="ECO:0000256" key="1">
    <source>
        <dbReference type="ARBA" id="ARBA00001971"/>
    </source>
</evidence>
<dbReference type="PRINTS" id="PR00385">
    <property type="entry name" value="P450"/>
</dbReference>
<evidence type="ECO:0000256" key="6">
    <source>
        <dbReference type="PIRSR" id="PIRSR602403-1"/>
    </source>
</evidence>
<dbReference type="HOGENOM" id="CLU_001570_5_11_1"/>
<feature type="transmembrane region" description="Helical" evidence="7">
    <location>
        <begin position="6"/>
        <end position="26"/>
    </location>
</feature>
<keyword evidence="5 6" id="KW-0408">Iron</keyword>
<dbReference type="AlphaFoldDB" id="G7E4I4"/>
<dbReference type="Proteomes" id="UP000009131">
    <property type="component" value="Unassembled WGS sequence"/>
</dbReference>
<keyword evidence="4" id="KW-0560">Oxidoreductase</keyword>
<comment type="caution">
    <text evidence="8">The sequence shown here is derived from an EMBL/GenBank/DDBJ whole genome shotgun (WGS) entry which is preliminary data.</text>
</comment>
<evidence type="ECO:0000313" key="8">
    <source>
        <dbReference type="EMBL" id="GAA97744.1"/>
    </source>
</evidence>
<reference evidence="8 9" key="1">
    <citation type="journal article" date="2011" name="J. Gen. Appl. Microbiol.">
        <title>Draft genome sequencing of the enigmatic basidiomycete Mixia osmundae.</title>
        <authorList>
            <person name="Nishida H."/>
            <person name="Nagatsuka Y."/>
            <person name="Sugiyama J."/>
        </authorList>
    </citation>
    <scope>NUCLEOTIDE SEQUENCE [LARGE SCALE GENOMIC DNA]</scope>
    <source>
        <strain evidence="9">CBS 9802 / IAM 14324 / JCM 22182 / KY 12970</strain>
    </source>
</reference>
<evidence type="ECO:0000256" key="2">
    <source>
        <dbReference type="ARBA" id="ARBA00010617"/>
    </source>
</evidence>
<dbReference type="STRING" id="764103.G7E4I4"/>
<keyword evidence="7" id="KW-1133">Transmembrane helix</keyword>
<dbReference type="CDD" id="cd11069">
    <property type="entry name" value="CYP_FUM15-like"/>
    <property type="match status" value="1"/>
</dbReference>
<evidence type="ECO:0000256" key="4">
    <source>
        <dbReference type="ARBA" id="ARBA00023002"/>
    </source>
</evidence>
<dbReference type="GO" id="GO:0016705">
    <property type="term" value="F:oxidoreductase activity, acting on paired donors, with incorporation or reduction of molecular oxygen"/>
    <property type="evidence" value="ECO:0007669"/>
    <property type="project" value="InterPro"/>
</dbReference>
<comment type="similarity">
    <text evidence="2">Belongs to the cytochrome P450 family.</text>
</comment>
<feature type="binding site" description="axial binding residue" evidence="6">
    <location>
        <position position="494"/>
    </location>
    <ligand>
        <name>heme</name>
        <dbReference type="ChEBI" id="CHEBI:30413"/>
    </ligand>
    <ligandPart>
        <name>Fe</name>
        <dbReference type="ChEBI" id="CHEBI:18248"/>
    </ligandPart>
</feature>
<evidence type="ECO:0000256" key="5">
    <source>
        <dbReference type="ARBA" id="ARBA00023004"/>
    </source>
</evidence>
<dbReference type="RefSeq" id="XP_014564801.1">
    <property type="nucleotide sequence ID" value="XM_014709315.1"/>
</dbReference>
<keyword evidence="6" id="KW-0349">Heme</keyword>
<evidence type="ECO:0000256" key="7">
    <source>
        <dbReference type="SAM" id="Phobius"/>
    </source>
</evidence>
<dbReference type="InterPro" id="IPR002403">
    <property type="entry name" value="Cyt_P450_E_grp-IV"/>
</dbReference>
<dbReference type="PANTHER" id="PTHR24305">
    <property type="entry name" value="CYTOCHROME P450"/>
    <property type="match status" value="1"/>
</dbReference>
<name>G7E4I4_MIXOS</name>
<reference evidence="8 9" key="2">
    <citation type="journal article" date="2012" name="Open Biol.">
        <title>Characteristics of nucleosomes and linker DNA regions on the genome of the basidiomycete Mixia osmundae revealed by mono- and dinucleosome mapping.</title>
        <authorList>
            <person name="Nishida H."/>
            <person name="Kondo S."/>
            <person name="Matsumoto T."/>
            <person name="Suzuki Y."/>
            <person name="Yoshikawa H."/>
            <person name="Taylor T.D."/>
            <person name="Sugiyama J."/>
        </authorList>
    </citation>
    <scope>NUCLEOTIDE SEQUENCE [LARGE SCALE GENOMIC DNA]</scope>
    <source>
        <strain evidence="9">CBS 9802 / IAM 14324 / JCM 22182 / KY 12970</strain>
    </source>
</reference>
<protein>
    <recommendedName>
        <fullName evidence="10">Cytochrome P450</fullName>
    </recommendedName>
</protein>
<dbReference type="GO" id="GO:0004497">
    <property type="term" value="F:monooxygenase activity"/>
    <property type="evidence" value="ECO:0007669"/>
    <property type="project" value="InterPro"/>
</dbReference>
<dbReference type="InterPro" id="IPR050121">
    <property type="entry name" value="Cytochrome_P450_monoxygenase"/>
</dbReference>
<accession>G7E4I4</accession>
<evidence type="ECO:0008006" key="10">
    <source>
        <dbReference type="Google" id="ProtNLM"/>
    </source>
</evidence>
<comment type="cofactor">
    <cofactor evidence="1 6">
        <name>heme</name>
        <dbReference type="ChEBI" id="CHEBI:30413"/>
    </cofactor>
</comment>
<evidence type="ECO:0000313" key="9">
    <source>
        <dbReference type="Proteomes" id="UP000009131"/>
    </source>
</evidence>
<dbReference type="PRINTS" id="PR00465">
    <property type="entry name" value="EP450IV"/>
</dbReference>
<dbReference type="Gene3D" id="1.10.630.10">
    <property type="entry name" value="Cytochrome P450"/>
    <property type="match status" value="1"/>
</dbReference>
<dbReference type="PANTHER" id="PTHR24305:SF166">
    <property type="entry name" value="CYTOCHROME P450 12A4, MITOCHONDRIAL-RELATED"/>
    <property type="match status" value="1"/>
</dbReference>
<keyword evidence="7" id="KW-0812">Transmembrane</keyword>
<dbReference type="InParanoid" id="G7E4I4"/>
<organism evidence="8 9">
    <name type="scientific">Mixia osmundae (strain CBS 9802 / IAM 14324 / JCM 22182 / KY 12970)</name>
    <dbReference type="NCBI Taxonomy" id="764103"/>
    <lineage>
        <taxon>Eukaryota</taxon>
        <taxon>Fungi</taxon>
        <taxon>Dikarya</taxon>
        <taxon>Basidiomycota</taxon>
        <taxon>Pucciniomycotina</taxon>
        <taxon>Mixiomycetes</taxon>
        <taxon>Mixiales</taxon>
        <taxon>Mixiaceae</taxon>
        <taxon>Mixia</taxon>
    </lineage>
</organism>
<dbReference type="eggNOG" id="KOG0157">
    <property type="taxonomic scope" value="Eukaryota"/>
</dbReference>
<keyword evidence="3 6" id="KW-0479">Metal-binding</keyword>
<dbReference type="EMBL" id="BABT02000134">
    <property type="protein sequence ID" value="GAA97744.1"/>
    <property type="molecule type" value="Genomic_DNA"/>
</dbReference>
<keyword evidence="9" id="KW-1185">Reference proteome</keyword>
<proteinExistence type="inferred from homology"/>
<dbReference type="OMA" id="HHEIRIA"/>
<dbReference type="GO" id="GO:0020037">
    <property type="term" value="F:heme binding"/>
    <property type="evidence" value="ECO:0007669"/>
    <property type="project" value="InterPro"/>
</dbReference>
<dbReference type="InterPro" id="IPR036396">
    <property type="entry name" value="Cyt_P450_sf"/>
</dbReference>
<dbReference type="Pfam" id="PF00067">
    <property type="entry name" value="p450"/>
    <property type="match status" value="1"/>
</dbReference>